<organism evidence="7 8">
    <name type="scientific">Glutamicibacter soli</name>
    <dbReference type="NCBI Taxonomy" id="453836"/>
    <lineage>
        <taxon>Bacteria</taxon>
        <taxon>Bacillati</taxon>
        <taxon>Actinomycetota</taxon>
        <taxon>Actinomycetes</taxon>
        <taxon>Micrococcales</taxon>
        <taxon>Micrococcaceae</taxon>
        <taxon>Glutamicibacter</taxon>
    </lineage>
</organism>
<dbReference type="GO" id="GO:0005886">
    <property type="term" value="C:plasma membrane"/>
    <property type="evidence" value="ECO:0007669"/>
    <property type="project" value="UniProtKB-SubCell"/>
</dbReference>
<evidence type="ECO:0000256" key="6">
    <source>
        <dbReference type="ARBA" id="ARBA00023136"/>
    </source>
</evidence>
<dbReference type="PANTHER" id="PTHR37316:SF1">
    <property type="entry name" value="TEICHOIC ACID GLYCEROL-PHOSPHATE PRIMASE"/>
    <property type="match status" value="1"/>
</dbReference>
<keyword evidence="5" id="KW-0777">Teichoic acid biosynthesis</keyword>
<comment type="subcellular location">
    <subcellularLocation>
        <location evidence="1">Cell membrane</location>
        <topology evidence="1">Peripheral membrane protein</topology>
    </subcellularLocation>
</comment>
<evidence type="ECO:0000313" key="8">
    <source>
        <dbReference type="Proteomes" id="UP000477543"/>
    </source>
</evidence>
<proteinExistence type="inferred from homology"/>
<dbReference type="InterPro" id="IPR043149">
    <property type="entry name" value="TagF_N"/>
</dbReference>
<gene>
    <name evidence="7" type="ORF">GT020_12180</name>
</gene>
<name>A0A6L9G4X9_9MICC</name>
<sequence length="385" mass="43843">MKHVWAYLIKWTLIVLYQLIKLVTRVDPHKIVFLGRRMNKVPLDFKLLTEELQQREPGIKATVLSSRYLGGLRESVEFAPTLLKSLYHLATSKVCVLDSYWPAVSMLPHREDLVVYQLWHSLGKIKQSGLQTLGRAQGRDFKTADVMQMHQGYDYVLAGAEIWNPNYIESFGVEESQLLNYGLPRADYLVNQRHNIAARIKEKYPALAEKPVILYAPTFRRGIDAEGALRLAEAIDSEQYNLVIKMHGSDSLIMPDGGHVPVPDFSATDLLTIADYLITDYSSIALEAAILDVNTFYYVYDREEYLRHNGLNIDLDIEMPGCVFESLDELKHALSIPYPTRTLRAYKQKFIIDDLGHSTADLADHILTVGELCPRQFELLSTAQN</sequence>
<protein>
    <recommendedName>
        <fullName evidence="9">CDP-glycerol--glycerophosphate glycerophosphotransferase</fullName>
    </recommendedName>
</protein>
<evidence type="ECO:0000256" key="5">
    <source>
        <dbReference type="ARBA" id="ARBA00022944"/>
    </source>
</evidence>
<dbReference type="GO" id="GO:0019350">
    <property type="term" value="P:teichoic acid biosynthetic process"/>
    <property type="evidence" value="ECO:0007669"/>
    <property type="project" value="UniProtKB-KW"/>
</dbReference>
<dbReference type="Gene3D" id="3.40.50.12580">
    <property type="match status" value="1"/>
</dbReference>
<evidence type="ECO:0008006" key="9">
    <source>
        <dbReference type="Google" id="ProtNLM"/>
    </source>
</evidence>
<dbReference type="Pfam" id="PF04464">
    <property type="entry name" value="Glyphos_transf"/>
    <property type="match status" value="1"/>
</dbReference>
<dbReference type="AlphaFoldDB" id="A0A6L9G4X9"/>
<dbReference type="SUPFAM" id="SSF53756">
    <property type="entry name" value="UDP-Glycosyltransferase/glycogen phosphorylase"/>
    <property type="match status" value="1"/>
</dbReference>
<keyword evidence="3" id="KW-1003">Cell membrane</keyword>
<dbReference type="InterPro" id="IPR051612">
    <property type="entry name" value="Teichoic_Acid_Biosynth"/>
</dbReference>
<dbReference type="RefSeq" id="WP_161449437.1">
    <property type="nucleotide sequence ID" value="NZ_WYDN01000010.1"/>
</dbReference>
<dbReference type="Gene3D" id="3.40.50.11820">
    <property type="match status" value="1"/>
</dbReference>
<dbReference type="InterPro" id="IPR043148">
    <property type="entry name" value="TagF_C"/>
</dbReference>
<evidence type="ECO:0000313" key="7">
    <source>
        <dbReference type="EMBL" id="NAZ16811.1"/>
    </source>
</evidence>
<dbReference type="GO" id="GO:0047355">
    <property type="term" value="F:CDP-glycerol glycerophosphotransferase activity"/>
    <property type="evidence" value="ECO:0007669"/>
    <property type="project" value="InterPro"/>
</dbReference>
<dbReference type="InterPro" id="IPR007554">
    <property type="entry name" value="Glycerophosphate_synth"/>
</dbReference>
<evidence type="ECO:0000256" key="2">
    <source>
        <dbReference type="ARBA" id="ARBA00010488"/>
    </source>
</evidence>
<evidence type="ECO:0000256" key="1">
    <source>
        <dbReference type="ARBA" id="ARBA00004202"/>
    </source>
</evidence>
<evidence type="ECO:0000256" key="4">
    <source>
        <dbReference type="ARBA" id="ARBA00022679"/>
    </source>
</evidence>
<dbReference type="Proteomes" id="UP000477543">
    <property type="component" value="Unassembled WGS sequence"/>
</dbReference>
<keyword evidence="6" id="KW-0472">Membrane</keyword>
<keyword evidence="4" id="KW-0808">Transferase</keyword>
<reference evidence="7 8" key="1">
    <citation type="submission" date="2020-01" db="EMBL/GenBank/DDBJ databases">
        <title>Glutamicibacter soli M275.</title>
        <authorList>
            <person name="Meng X."/>
        </authorList>
    </citation>
    <scope>NUCLEOTIDE SEQUENCE [LARGE SCALE GENOMIC DNA]</scope>
    <source>
        <strain evidence="7 8">M275</strain>
    </source>
</reference>
<dbReference type="EMBL" id="WYDN01000010">
    <property type="protein sequence ID" value="NAZ16811.1"/>
    <property type="molecule type" value="Genomic_DNA"/>
</dbReference>
<dbReference type="PANTHER" id="PTHR37316">
    <property type="entry name" value="TEICHOIC ACID GLYCEROL-PHOSPHATE PRIMASE"/>
    <property type="match status" value="1"/>
</dbReference>
<comment type="similarity">
    <text evidence="2">Belongs to the CDP-glycerol glycerophosphotransferase family.</text>
</comment>
<comment type="caution">
    <text evidence="7">The sequence shown here is derived from an EMBL/GenBank/DDBJ whole genome shotgun (WGS) entry which is preliminary data.</text>
</comment>
<evidence type="ECO:0000256" key="3">
    <source>
        <dbReference type="ARBA" id="ARBA00022475"/>
    </source>
</evidence>
<accession>A0A6L9G4X9</accession>